<proteinExistence type="predicted"/>
<name>A0A2L2DKZ0_MIMIV</name>
<dbReference type="Proteomes" id="UP000280369">
    <property type="component" value="Segment"/>
</dbReference>
<sequence length="150" mass="17741">MSKAVIAAKISNLLEYGRKQITTKKELEQYPIGSLISYMNKNDEFKQGGFIIKYAEEYFIYITPDFKTKYRVRYQNIKKMWVGNVYKIIGNDIISLSKTSQKKTDHPVKIGNIIVYYASKKFDKTRFMNTKKYNIMVNWYEYFGKTISSD</sequence>
<organism evidence="1">
    <name type="scientific">Acanthamoeba polyphaga mimivirus</name>
    <name type="common">APMV</name>
    <dbReference type="NCBI Taxonomy" id="212035"/>
    <lineage>
        <taxon>Viruses</taxon>
        <taxon>Varidnaviria</taxon>
        <taxon>Bamfordvirae</taxon>
        <taxon>Nucleocytoviricota</taxon>
        <taxon>Megaviricetes</taxon>
        <taxon>Imitervirales</taxon>
        <taxon>Mimiviridae</taxon>
        <taxon>Megamimivirinae</taxon>
        <taxon>Mimivirus</taxon>
        <taxon>Mimivirus bradfordmassiliense</taxon>
    </lineage>
</organism>
<organismHost>
    <name type="scientific">Acanthamoeba polyphaga</name>
    <name type="common">Amoeba</name>
    <dbReference type="NCBI Taxonomy" id="5757"/>
</organismHost>
<protein>
    <submittedName>
        <fullName evidence="1">Uncharacterized protein</fullName>
    </submittedName>
</protein>
<dbReference type="EMBL" id="MG602507">
    <property type="protein sequence ID" value="AVG46839.1"/>
    <property type="molecule type" value="Genomic_DNA"/>
</dbReference>
<reference evidence="1" key="1">
    <citation type="journal article" date="2017" name="Front. Microbiol.">
        <title>Genome Characterization of the First Mimiviruses of Lineage C Isolated in Brazil.</title>
        <authorList>
            <person name="Assis F.L."/>
            <person name="Franco-Luiz A.P.M."/>
            <person name="Dos Santos R.N."/>
            <person name="Campos F.S."/>
            <person name="Dornas F.P."/>
            <person name="Borato P.V.M."/>
            <person name="Franco A.C."/>
            <person name="Abrahao J.S."/>
            <person name="Colson P."/>
            <person name="Scola B."/>
        </authorList>
    </citation>
    <scope>NUCLEOTIDE SEQUENCE [LARGE SCALE GENOMIC DNA]</scope>
</reference>
<accession>A0A2L2DKZ0</accession>
<evidence type="ECO:0000313" key="1">
    <source>
        <dbReference type="EMBL" id="AVG46839.1"/>
    </source>
</evidence>